<dbReference type="Pfam" id="PF02743">
    <property type="entry name" value="dCache_1"/>
    <property type="match status" value="1"/>
</dbReference>
<evidence type="ECO:0000256" key="2">
    <source>
        <dbReference type="ARBA" id="ARBA00022475"/>
    </source>
</evidence>
<dbReference type="CDD" id="cd12913">
    <property type="entry name" value="PDC1_MCP_like"/>
    <property type="match status" value="1"/>
</dbReference>
<dbReference type="Gene3D" id="3.30.450.20">
    <property type="entry name" value="PAS domain"/>
    <property type="match status" value="1"/>
</dbReference>
<protein>
    <submittedName>
        <fullName evidence="7">Cache domain-containing protein</fullName>
    </submittedName>
</protein>
<proteinExistence type="predicted"/>
<dbReference type="AlphaFoldDB" id="A0A1H1NGR7"/>
<dbReference type="STRING" id="1392877.SAMN05216221_0800"/>
<dbReference type="EMBL" id="LT629751">
    <property type="protein sequence ID" value="SDR98153.1"/>
    <property type="molecule type" value="Genomic_DNA"/>
</dbReference>
<keyword evidence="3" id="KW-0812">Transmembrane</keyword>
<evidence type="ECO:0000313" key="8">
    <source>
        <dbReference type="Proteomes" id="UP000243359"/>
    </source>
</evidence>
<organism evidence="7 8">
    <name type="scientific">Pseudomonas oryzae</name>
    <dbReference type="NCBI Taxonomy" id="1392877"/>
    <lineage>
        <taxon>Bacteria</taxon>
        <taxon>Pseudomonadati</taxon>
        <taxon>Pseudomonadota</taxon>
        <taxon>Gammaproteobacteria</taxon>
        <taxon>Pseudomonadales</taxon>
        <taxon>Pseudomonadaceae</taxon>
        <taxon>Pseudomonas</taxon>
    </lineage>
</organism>
<reference evidence="8" key="1">
    <citation type="submission" date="2016-10" db="EMBL/GenBank/DDBJ databases">
        <authorList>
            <person name="Varghese N."/>
            <person name="Submissions S."/>
        </authorList>
    </citation>
    <scope>NUCLEOTIDE SEQUENCE [LARGE SCALE GENOMIC DNA]</scope>
    <source>
        <strain evidence="8">KCTC 32247</strain>
    </source>
</reference>
<dbReference type="GO" id="GO:0005886">
    <property type="term" value="C:plasma membrane"/>
    <property type="evidence" value="ECO:0007669"/>
    <property type="project" value="UniProtKB-SubCell"/>
</dbReference>
<dbReference type="Proteomes" id="UP000243359">
    <property type="component" value="Chromosome I"/>
</dbReference>
<evidence type="ECO:0000256" key="5">
    <source>
        <dbReference type="ARBA" id="ARBA00023136"/>
    </source>
</evidence>
<dbReference type="OrthoDB" id="8687362at2"/>
<dbReference type="RefSeq" id="WP_090347716.1">
    <property type="nucleotide sequence ID" value="NZ_LT629751.1"/>
</dbReference>
<evidence type="ECO:0000313" key="7">
    <source>
        <dbReference type="EMBL" id="SDR98153.1"/>
    </source>
</evidence>
<name>A0A1H1NGR7_9PSED</name>
<evidence type="ECO:0000256" key="3">
    <source>
        <dbReference type="ARBA" id="ARBA00022692"/>
    </source>
</evidence>
<accession>A0A1H1NGR7</accession>
<evidence type="ECO:0000256" key="1">
    <source>
        <dbReference type="ARBA" id="ARBA00004651"/>
    </source>
</evidence>
<keyword evidence="8" id="KW-1185">Reference proteome</keyword>
<keyword evidence="5" id="KW-0472">Membrane</keyword>
<comment type="subcellular location">
    <subcellularLocation>
        <location evidence="1">Cell membrane</location>
        <topology evidence="1">Multi-pass membrane protein</topology>
    </subcellularLocation>
</comment>
<keyword evidence="4" id="KW-1133">Transmembrane helix</keyword>
<sequence>MSIQPNLQPLQACAQRINASIGNVFAQLNQLVDGVCTLWEAAEAEGRQPCSRDLEILRPKIDAHLLESRSCAYGAGVVLEPGVLADQEMYLEWRRLVGQQKTVPLRLNFNQRSENFYNYLDMPWFRVPRETGRSTVASPYVDLYGSDMYVMTFTTPIIVAGRFIGVAGADVPLHSFERVLARSLVRLEQDALVLSADGRVIASNTADWSVGELARELLANANGTCSVLKLSEMATWSLVCLPSCRRMAAA</sequence>
<gene>
    <name evidence="7" type="ORF">SAMN05216221_0800</name>
</gene>
<evidence type="ECO:0000259" key="6">
    <source>
        <dbReference type="Pfam" id="PF02743"/>
    </source>
</evidence>
<evidence type="ECO:0000256" key="4">
    <source>
        <dbReference type="ARBA" id="ARBA00022989"/>
    </source>
</evidence>
<feature type="domain" description="Cache" evidence="6">
    <location>
        <begin position="112"/>
        <end position="213"/>
    </location>
</feature>
<dbReference type="InterPro" id="IPR033479">
    <property type="entry name" value="dCache_1"/>
</dbReference>
<keyword evidence="2" id="KW-1003">Cell membrane</keyword>